<keyword evidence="2 4" id="KW-0575">Peroxidase</keyword>
<evidence type="ECO:0000256" key="1">
    <source>
        <dbReference type="RuleBase" id="RU004241"/>
    </source>
</evidence>
<evidence type="ECO:0000313" key="5">
    <source>
        <dbReference type="Proteomes" id="UP001218218"/>
    </source>
</evidence>
<comment type="caution">
    <text evidence="4">The sequence shown here is derived from an EMBL/GenBank/DDBJ whole genome shotgun (WGS) entry which is preliminary data.</text>
</comment>
<evidence type="ECO:0000313" key="4">
    <source>
        <dbReference type="EMBL" id="KAJ7333382.1"/>
    </source>
</evidence>
<reference evidence="4" key="1">
    <citation type="submission" date="2023-03" db="EMBL/GenBank/DDBJ databases">
        <title>Massive genome expansion in bonnet fungi (Mycena s.s.) driven by repeated elements and novel gene families across ecological guilds.</title>
        <authorList>
            <consortium name="Lawrence Berkeley National Laboratory"/>
            <person name="Harder C.B."/>
            <person name="Miyauchi S."/>
            <person name="Viragh M."/>
            <person name="Kuo A."/>
            <person name="Thoen E."/>
            <person name="Andreopoulos B."/>
            <person name="Lu D."/>
            <person name="Skrede I."/>
            <person name="Drula E."/>
            <person name="Henrissat B."/>
            <person name="Morin E."/>
            <person name="Kohler A."/>
            <person name="Barry K."/>
            <person name="LaButti K."/>
            <person name="Morin E."/>
            <person name="Salamov A."/>
            <person name="Lipzen A."/>
            <person name="Mereny Z."/>
            <person name="Hegedus B."/>
            <person name="Baldrian P."/>
            <person name="Stursova M."/>
            <person name="Weitz H."/>
            <person name="Taylor A."/>
            <person name="Grigoriev I.V."/>
            <person name="Nagy L.G."/>
            <person name="Martin F."/>
            <person name="Kauserud H."/>
        </authorList>
    </citation>
    <scope>NUCLEOTIDE SEQUENCE</scope>
    <source>
        <strain evidence="4">CBHHK002</strain>
    </source>
</reference>
<comment type="similarity">
    <text evidence="1">Belongs to the peroxidase family.</text>
</comment>
<dbReference type="Proteomes" id="UP001218218">
    <property type="component" value="Unassembled WGS sequence"/>
</dbReference>
<name>A0AAD6ZPR8_9AGAR</name>
<dbReference type="GO" id="GO:0004601">
    <property type="term" value="F:peroxidase activity"/>
    <property type="evidence" value="ECO:0007669"/>
    <property type="project" value="UniProtKB-KW"/>
</dbReference>
<organism evidence="4 5">
    <name type="scientific">Mycena albidolilacea</name>
    <dbReference type="NCBI Taxonomy" id="1033008"/>
    <lineage>
        <taxon>Eukaryota</taxon>
        <taxon>Fungi</taxon>
        <taxon>Dikarya</taxon>
        <taxon>Basidiomycota</taxon>
        <taxon>Agaricomycotina</taxon>
        <taxon>Agaricomycetes</taxon>
        <taxon>Agaricomycetidae</taxon>
        <taxon>Agaricales</taxon>
        <taxon>Marasmiineae</taxon>
        <taxon>Mycenaceae</taxon>
        <taxon>Mycena</taxon>
    </lineage>
</organism>
<dbReference type="Gene3D" id="1.10.520.10">
    <property type="match status" value="1"/>
</dbReference>
<protein>
    <recommendedName>
        <fullName evidence="2">Peroxidase</fullName>
        <ecNumber evidence="2">1.11.1.-</ecNumber>
    </recommendedName>
</protein>
<proteinExistence type="inferred from homology"/>
<keyword evidence="2" id="KW-0560">Oxidoreductase</keyword>
<dbReference type="InterPro" id="IPR010255">
    <property type="entry name" value="Haem_peroxidase_sf"/>
</dbReference>
<dbReference type="AlphaFoldDB" id="A0AAD6ZPR8"/>
<accession>A0AAD6ZPR8</accession>
<evidence type="ECO:0000259" key="3">
    <source>
        <dbReference type="Pfam" id="PF00141"/>
    </source>
</evidence>
<dbReference type="InterPro" id="IPR002016">
    <property type="entry name" value="Haem_peroxidase"/>
</dbReference>
<feature type="domain" description="Plant heme peroxidase family profile" evidence="3">
    <location>
        <begin position="7"/>
        <end position="83"/>
    </location>
</feature>
<gene>
    <name evidence="4" type="ORF">DFH08DRAFT_1021000</name>
</gene>
<dbReference type="SUPFAM" id="SSF48113">
    <property type="entry name" value="Heme-dependent peroxidases"/>
    <property type="match status" value="1"/>
</dbReference>
<dbReference type="GO" id="GO:0020037">
    <property type="term" value="F:heme binding"/>
    <property type="evidence" value="ECO:0007669"/>
    <property type="project" value="UniProtKB-UniRule"/>
</dbReference>
<evidence type="ECO:0000256" key="2">
    <source>
        <dbReference type="RuleBase" id="RU363051"/>
    </source>
</evidence>
<sequence length="202" mass="21970">MLTGTTVADVLTLAAIAAIENCRGPSIPFCGRHIDVVAPNAPGVPQPQEDLATFKWQEFSKTEMIGLLACGHTFSSVAHPPFPNVMPNLNDTSNTHTNTTTNSDAWIFGSNRGKVMRRFASSPAFFASTCASLFVHMLDTIPSGVVLSEVLMPLPVKLDMLQLMLDGDKLLFAGEVRVQEWLSMSGQYFCSGPNLERPQTRV</sequence>
<dbReference type="GO" id="GO:0046872">
    <property type="term" value="F:metal ion binding"/>
    <property type="evidence" value="ECO:0007669"/>
    <property type="project" value="UniProtKB-UniRule"/>
</dbReference>
<dbReference type="Pfam" id="PF00141">
    <property type="entry name" value="peroxidase"/>
    <property type="match status" value="1"/>
</dbReference>
<dbReference type="EC" id="1.11.1.-" evidence="2"/>
<dbReference type="EMBL" id="JARIHO010000034">
    <property type="protein sequence ID" value="KAJ7333382.1"/>
    <property type="molecule type" value="Genomic_DNA"/>
</dbReference>
<keyword evidence="5" id="KW-1185">Reference proteome</keyword>
<dbReference type="GO" id="GO:0006979">
    <property type="term" value="P:response to oxidative stress"/>
    <property type="evidence" value="ECO:0007669"/>
    <property type="project" value="InterPro"/>
</dbReference>